<protein>
    <recommendedName>
        <fullName evidence="2">VWFD domain-containing protein</fullName>
    </recommendedName>
</protein>
<evidence type="ECO:0000256" key="1">
    <source>
        <dbReference type="SAM" id="MobiDB-lite"/>
    </source>
</evidence>
<evidence type="ECO:0000313" key="3">
    <source>
        <dbReference type="EMBL" id="MCY1004565.1"/>
    </source>
</evidence>
<dbReference type="EMBL" id="JAPNKE010000002">
    <property type="protein sequence ID" value="MCY1004565.1"/>
    <property type="molecule type" value="Genomic_DNA"/>
</dbReference>
<proteinExistence type="predicted"/>
<dbReference type="InterPro" id="IPR001846">
    <property type="entry name" value="VWF_type-D"/>
</dbReference>
<accession>A0A9X3EIZ0</accession>
<organism evidence="3 4">
    <name type="scientific">Nannocystis pusilla</name>
    <dbReference type="NCBI Taxonomy" id="889268"/>
    <lineage>
        <taxon>Bacteria</taxon>
        <taxon>Pseudomonadati</taxon>
        <taxon>Myxococcota</taxon>
        <taxon>Polyangia</taxon>
        <taxon>Nannocystales</taxon>
        <taxon>Nannocystaceae</taxon>
        <taxon>Nannocystis</taxon>
    </lineage>
</organism>
<feature type="compositionally biased region" description="Basic and acidic residues" evidence="1">
    <location>
        <begin position="979"/>
        <end position="989"/>
    </location>
</feature>
<dbReference type="RefSeq" id="WP_267766121.1">
    <property type="nucleotide sequence ID" value="NZ_JAPNKE010000002.1"/>
</dbReference>
<sequence length="1110" mass="116621">MPYRHHPLFISACTLAGLLGCEAPEPAPGPVPREVSLEEVIPEPAPPSCLDDLKLVLQHEDGTVDVTTSLAEGFGSLARPNDLVQLNYALAPGCAADHGGRLSLVAYTSPGVTPAVLTPKPPSRAFDMHTTLNGAGGLLQVRLPPCAFEIDVALGEPVQTFAGPVNPYAAANRLIAGGLGGYGSCDAVPPLAVERFDPAEAGWGEAPVSAHFGWKLAADADAALTCALDLDGDGEAEKVLTPCVRDTEGIKTAALPFHTFAAVGEHRPSILVSDGQRRIWAATSIFANHLEYKPDVVFPEEAAGFVEAAVEPAQPPALATVKLRFASPGDVPAIAPGAVIVGKGGPSGYMIRAEEVMTQGDTLVAIGVAVGLEDAVAGGFFGLRDVAIDTSKAGCGAGTCPGTVTPVPEAPGAAGGEAPGLLGVQADEEATLGVKVALDVMGGLGELEVFAGVFVERLVLHFGLFGLDRVDITGTPSGEITVAIKGEFESESDDFGEYVVGTLPTPVPLTVWMVPKATFAAALKALLKGSIRAPFSIVYDEAGWRTQVDPKINGEAGPGGGFEVEGEVKVEVAPEFELRLAFLQGPYAAPKLGLGLKATHDTCKGCLTAFVDGGAEVGWHSDVWVDGEVFEPQEVTLFEVELLKKCWEMPVVPELCEDPDQDPEEPGGGSYADVHLISHDGLLFEFQAGGEFVLTRATEGAPFEVQTRQEPFGEQLALSYNTAMATVVDGHRVGLYTRMPSTLYVDGVPTELANGETLALGAGQIGLVGGSAYMIDYPGGEQVEALKSGQADRSHFNIFVRLPAARDGEVEGLLGDADGDRANDIRLGPDTFMPHPVSFASLHAHGPGTFGAAWRVEPAASLFDYAAGADPMTFRAPPYSLMPTAQFGTNGPFAELAQTVCASCPILLREGCLLDVAHTGDATFADACSLAQPVDLLPPSVDPILVGPTLPFDDCEEQVVVFRAPGRARRPVPGRRRLRDPGPRPRVAADPRLPAELAALPDLPHHRRARRRVRLGRAVRVRAARPERVGRVPAADRAARPGVRGRPVDPALPLVGEAAHRPRCDGPGVLHGALIAVSRRVVAWTSPGADGRPWRPLARAVRSARRWGRR</sequence>
<reference evidence="3" key="1">
    <citation type="submission" date="2022-11" db="EMBL/GenBank/DDBJ databases">
        <title>Minimal conservation of predation-associated metabolite biosynthetic gene clusters underscores biosynthetic potential of Myxococcota including descriptions for ten novel species: Archangium lansinium sp. nov., Myxococcus landrumus sp. nov., Nannocystis bai.</title>
        <authorList>
            <person name="Ahearne A."/>
            <person name="Stevens C."/>
            <person name="Phillips K."/>
        </authorList>
    </citation>
    <scope>NUCLEOTIDE SEQUENCE</scope>
    <source>
        <strain evidence="3">Na p29</strain>
    </source>
</reference>
<dbReference type="AlphaFoldDB" id="A0A9X3EIZ0"/>
<comment type="caution">
    <text evidence="3">The sequence shown here is derived from an EMBL/GenBank/DDBJ whole genome shotgun (WGS) entry which is preliminary data.</text>
</comment>
<feature type="domain" description="VWFD" evidence="2">
    <location>
        <begin position="666"/>
        <end position="862"/>
    </location>
</feature>
<evidence type="ECO:0000313" key="4">
    <source>
        <dbReference type="Proteomes" id="UP001150924"/>
    </source>
</evidence>
<dbReference type="Proteomes" id="UP001150924">
    <property type="component" value="Unassembled WGS sequence"/>
</dbReference>
<gene>
    <name evidence="3" type="ORF">OV079_03060</name>
</gene>
<feature type="region of interest" description="Disordered" evidence="1">
    <location>
        <begin position="970"/>
        <end position="998"/>
    </location>
</feature>
<dbReference type="PROSITE" id="PS51257">
    <property type="entry name" value="PROKAR_LIPOPROTEIN"/>
    <property type="match status" value="1"/>
</dbReference>
<name>A0A9X3EIZ0_9BACT</name>
<keyword evidence="4" id="KW-1185">Reference proteome</keyword>
<evidence type="ECO:0000259" key="2">
    <source>
        <dbReference type="PROSITE" id="PS51233"/>
    </source>
</evidence>
<dbReference type="PROSITE" id="PS51233">
    <property type="entry name" value="VWFD"/>
    <property type="match status" value="1"/>
</dbReference>